<evidence type="ECO:0000256" key="6">
    <source>
        <dbReference type="ARBA" id="ARBA00023143"/>
    </source>
</evidence>
<comment type="subcellular location">
    <subcellularLocation>
        <location evidence="1">Bacterial flagellum</location>
    </subcellularLocation>
    <subcellularLocation>
        <location evidence="2">Secreted</location>
    </subcellularLocation>
</comment>
<evidence type="ECO:0000259" key="9">
    <source>
        <dbReference type="Pfam" id="PF22638"/>
    </source>
</evidence>
<gene>
    <name evidence="10" type="primary">flgK</name>
    <name evidence="10" type="ORF">HS227.0043</name>
</gene>
<evidence type="ECO:0000256" key="2">
    <source>
        <dbReference type="ARBA" id="ARBA00004613"/>
    </source>
</evidence>
<dbReference type="GO" id="GO:0005198">
    <property type="term" value="F:structural molecule activity"/>
    <property type="evidence" value="ECO:0007669"/>
    <property type="project" value="InterPro"/>
</dbReference>
<dbReference type="InterPro" id="IPR002371">
    <property type="entry name" value="FlgK"/>
</dbReference>
<dbReference type="GeneID" id="29392649"/>
<dbReference type="PRINTS" id="PR01005">
    <property type="entry name" value="FLGHOOKAP1"/>
</dbReference>
<dbReference type="OMA" id="KLEMGPY"/>
<evidence type="ECO:0000259" key="8">
    <source>
        <dbReference type="Pfam" id="PF21158"/>
    </source>
</evidence>
<keyword evidence="10" id="KW-0966">Cell projection</keyword>
<dbReference type="KEGG" id="hsz:ACP92_10215"/>
<evidence type="ECO:0000256" key="5">
    <source>
        <dbReference type="ARBA" id="ARBA00022525"/>
    </source>
</evidence>
<keyword evidence="6" id="KW-0975">Bacterial flagellum</keyword>
<protein>
    <recommendedName>
        <fullName evidence="4">Flagellar hook-associated protein 1</fullName>
    </recommendedName>
</protein>
<dbReference type="NCBIfam" id="TIGR02492">
    <property type="entry name" value="flgK_ends"/>
    <property type="match status" value="1"/>
</dbReference>
<dbReference type="InterPro" id="IPR053927">
    <property type="entry name" value="FlgK_helical"/>
</dbReference>
<dbReference type="PANTHER" id="PTHR30033:SF1">
    <property type="entry name" value="FLAGELLAR HOOK-ASSOCIATED PROTEIN 1"/>
    <property type="match status" value="1"/>
</dbReference>
<dbReference type="InterPro" id="IPR010930">
    <property type="entry name" value="Flg_bb/hook_C_dom"/>
</dbReference>
<evidence type="ECO:0000256" key="1">
    <source>
        <dbReference type="ARBA" id="ARBA00004365"/>
    </source>
</evidence>
<dbReference type="EMBL" id="AM905449">
    <property type="protein sequence ID" value="CAP19667.1"/>
    <property type="molecule type" value="Genomic_DNA"/>
</dbReference>
<reference evidence="10" key="1">
    <citation type="submission" date="2007-10" db="EMBL/GenBank/DDBJ databases">
        <title>A 2D electrophoretic study of proteins secreted by Herbaspirillum seropedicae.</title>
        <authorList>
            <person name="Chaves D.F.S."/>
            <person name="Souza E.M."/>
            <person name="Monteiro R.A."/>
            <person name="Cruz L.M."/>
            <person name="Pedrosa F.O."/>
        </authorList>
    </citation>
    <scope>NUCLEOTIDE SEQUENCE</scope>
</reference>
<dbReference type="GO" id="GO:0005576">
    <property type="term" value="C:extracellular region"/>
    <property type="evidence" value="ECO:0007669"/>
    <property type="project" value="UniProtKB-SubCell"/>
</dbReference>
<dbReference type="SUPFAM" id="SSF64518">
    <property type="entry name" value="Phase 1 flagellin"/>
    <property type="match status" value="2"/>
</dbReference>
<feature type="domain" description="Flagellar hook-associated protein FlgK helical" evidence="9">
    <location>
        <begin position="93"/>
        <end position="330"/>
    </location>
</feature>
<dbReference type="Pfam" id="PF06429">
    <property type="entry name" value="Flg_bbr_C"/>
    <property type="match status" value="1"/>
</dbReference>
<keyword evidence="10" id="KW-0282">Flagellum</keyword>
<reference evidence="10" key="2">
    <citation type="submission" date="2008-02" db="EMBL/GenBank/DDBJ databases">
        <title>Genome sequence of the nitrogen fixing bacterium Herbaspirillum seropedicae.</title>
        <authorList>
            <consortium name="Genopar Consortium"/>
            <person name="Pedrosa F.O."/>
        </authorList>
    </citation>
    <scope>NUCLEOTIDE SEQUENCE</scope>
</reference>
<feature type="domain" description="Flagellar hook-associated protein 1 D2-like" evidence="8">
    <location>
        <begin position="343"/>
        <end position="400"/>
    </location>
</feature>
<dbReference type="AlphaFoldDB" id="B0RKF5"/>
<accession>B0RKF5</accession>
<dbReference type="Pfam" id="PF22638">
    <property type="entry name" value="FlgK_D1"/>
    <property type="match status" value="1"/>
</dbReference>
<dbReference type="InterPro" id="IPR049119">
    <property type="entry name" value="FlgK_D2-like"/>
</dbReference>
<evidence type="ECO:0000256" key="3">
    <source>
        <dbReference type="ARBA" id="ARBA00009677"/>
    </source>
</evidence>
<evidence type="ECO:0000256" key="4">
    <source>
        <dbReference type="ARBA" id="ARBA00016244"/>
    </source>
</evidence>
<keyword evidence="10" id="KW-0969">Cilium</keyword>
<dbReference type="GO" id="GO:0009424">
    <property type="term" value="C:bacterial-type flagellum hook"/>
    <property type="evidence" value="ECO:0007669"/>
    <property type="project" value="InterPro"/>
</dbReference>
<organism evidence="10">
    <name type="scientific">Herbaspirillum seropedicae</name>
    <dbReference type="NCBI Taxonomy" id="964"/>
    <lineage>
        <taxon>Bacteria</taxon>
        <taxon>Pseudomonadati</taxon>
        <taxon>Pseudomonadota</taxon>
        <taxon>Betaproteobacteria</taxon>
        <taxon>Burkholderiales</taxon>
        <taxon>Oxalobacteraceae</taxon>
        <taxon>Herbaspirillum</taxon>
    </lineage>
</organism>
<dbReference type="Pfam" id="PF21158">
    <property type="entry name" value="flgK_1st_1"/>
    <property type="match status" value="1"/>
</dbReference>
<evidence type="ECO:0000313" key="10">
    <source>
        <dbReference type="EMBL" id="CAP19667.1"/>
    </source>
</evidence>
<proteinExistence type="inferred from homology"/>
<evidence type="ECO:0000259" key="7">
    <source>
        <dbReference type="Pfam" id="PF06429"/>
    </source>
</evidence>
<name>B0RKF5_HERSE</name>
<dbReference type="RefSeq" id="WP_013234028.1">
    <property type="nucleotide sequence ID" value="NZ_CP011930.1"/>
</dbReference>
<sequence length="778" mass="79912">MATNIFSIGQSALQAAMAAQATTSHNISNGKTPGYNRQEVVQSSAGGINYGYGFVGQGTQVNEIKRVYNDFLNKQALASQTSASSLDSYYSEISQINNMVADTKAGLSPALQDFFSAVQNLASNPNTQASRQSVLSQASTLVARISSINDQLSSSSASVNSQITSTVTSINSFAQQISQLNQAIVKAIGTGGGQPPNDLLDQRDQVISQLNKLVKITTVPQDTGSVSVFIGTGQSLVAGDNVTQMVVTNSPTDVSRLQIGQAIPGGGTSTIPDSFFYDGGSLGGLLKYRSETLDPTQNALGRIAIAMGTAFNQQQKLGLDQNGNQGTALFNVSSPNLIGYPGNTGTTNLTTTITDPSALTTSDYTLSYDGTNYTFTRLSDNTKTIKAPGAFPVTLDGVTYSNGAAAPGPFAPTMAAGNTYKIQPTANGAAGFSLALNNTQLLATAAPIATSINATNNVNASMPASNTGNAIISNTSLDSSQYQQGSSVSFTAALDASTPPKMQLSAAWTGAAPVPGVTVNYADGTTASVTGATPFDYKSGMTITSGGVTYALTGSPAAGDKFNFAPVSANKGTATISTGSVTPAYLTTTTPLTKPTTLTYNSTAAPPVFNISPAVPAGGGTITHKDGTTTTIAGGATTLSYTAGDSYEISGVQFAISGQPGNGDQFTIAANTNAASDNRNALAMGKLQTANTINGTSFQGSYSQLVATIGNKTNEINVTNTAEKARLTAIQNQQQSESGVNQDEELAHMIQNQQQYQAAAKIIQAASDMINVLLSLGS</sequence>
<dbReference type="GO" id="GO:0044780">
    <property type="term" value="P:bacterial-type flagellum assembly"/>
    <property type="evidence" value="ECO:0007669"/>
    <property type="project" value="InterPro"/>
</dbReference>
<comment type="similarity">
    <text evidence="3">Belongs to the flagella basal body rod proteins family.</text>
</comment>
<feature type="domain" description="Flagellar basal-body/hook protein C-terminal" evidence="7">
    <location>
        <begin position="736"/>
        <end position="776"/>
    </location>
</feature>
<dbReference type="PANTHER" id="PTHR30033">
    <property type="entry name" value="FLAGELLAR HOOK-ASSOCIATED PROTEIN 1"/>
    <property type="match status" value="1"/>
</dbReference>
<keyword evidence="5" id="KW-0964">Secreted</keyword>
<dbReference type="PATRIC" id="fig|964.11.peg.2127"/>